<dbReference type="InterPro" id="IPR007197">
    <property type="entry name" value="rSAM"/>
</dbReference>
<evidence type="ECO:0000313" key="3">
    <source>
        <dbReference type="Proteomes" id="UP001344447"/>
    </source>
</evidence>
<reference evidence="2 3" key="1">
    <citation type="submission" date="2023-11" db="EMBL/GenBank/DDBJ databases">
        <title>Dfirmibasis_genome.</title>
        <authorList>
            <person name="Edelbroek B."/>
            <person name="Kjellin J."/>
            <person name="Jerlstrom-Hultqvist J."/>
            <person name="Soderbom F."/>
        </authorList>
    </citation>
    <scope>NUCLEOTIDE SEQUENCE [LARGE SCALE GENOMIC DNA]</scope>
    <source>
        <strain evidence="2 3">TNS-C-14</strain>
    </source>
</reference>
<comment type="caution">
    <text evidence="2">The sequence shown here is derived from an EMBL/GenBank/DDBJ whole genome shotgun (WGS) entry which is preliminary data.</text>
</comment>
<dbReference type="InterPro" id="IPR010723">
    <property type="entry name" value="HemN_C"/>
</dbReference>
<dbReference type="CDD" id="cd01335">
    <property type="entry name" value="Radical_SAM"/>
    <property type="match status" value="1"/>
</dbReference>
<accession>A0AAN7Z189</accession>
<dbReference type="PANTHER" id="PTHR13932:SF5">
    <property type="entry name" value="RADICAL S-ADENOSYL METHIONINE DOMAIN-CONTAINING PROTEIN 1, MITOCHONDRIAL"/>
    <property type="match status" value="1"/>
</dbReference>
<dbReference type="SUPFAM" id="SSF102114">
    <property type="entry name" value="Radical SAM enzymes"/>
    <property type="match status" value="1"/>
</dbReference>
<evidence type="ECO:0000313" key="2">
    <source>
        <dbReference type="EMBL" id="KAK5584002.1"/>
    </source>
</evidence>
<dbReference type="InterPro" id="IPR058240">
    <property type="entry name" value="rSAM_sf"/>
</dbReference>
<dbReference type="InterPro" id="IPR034505">
    <property type="entry name" value="Coproporphyrinogen-III_oxidase"/>
</dbReference>
<dbReference type="SFLD" id="SFLDG01065">
    <property type="entry name" value="anaerobic_coproporphyrinogen-I"/>
    <property type="match status" value="1"/>
</dbReference>
<proteinExistence type="predicted"/>
<sequence>MINSNKIINKFLGYNNIKELPISLFVYWPYCSRICPYCNFNKYRDTVNVDHERMSNSLSRELQSFVNNFYRDNDEMSIIDRPITSIYFGGGTPSLAKISTFVETIETMRRLFPKLRIEDIEVTLEVNPDQKDLKNLLKDFKKYVGVNRVSLGVQSLIDSDLEYLGRSHTAKQAAESITLAKELFDHVTFDLIYSRNSKQTKEQWRNELKDALTLSQGNGHLSLYSLTFEEGTSFFKRLSLKDSNRLKIIPPNNELASDLYDITLEETERFGFAQYEVSSFASSNSQKGKHNQNYWRSGDFIGIGPGSSSRITTTNDNHEISRYSFRNILHPKDWMAKIQSDLTKPPCNAFIEDVVQHGKTNPSSTMKPLTNIEVAEEILLNGLRTVEGVQHSTFTFQTNGLTFDKFLNMNQIESFEKQGLLTFDPTCLKLTKNGIMLLDSIIPKILK</sequence>
<dbReference type="GO" id="GO:0005739">
    <property type="term" value="C:mitochondrion"/>
    <property type="evidence" value="ECO:0007669"/>
    <property type="project" value="TreeGrafter"/>
</dbReference>
<dbReference type="GO" id="GO:0051539">
    <property type="term" value="F:4 iron, 4 sulfur cluster binding"/>
    <property type="evidence" value="ECO:0007669"/>
    <property type="project" value="TreeGrafter"/>
</dbReference>
<evidence type="ECO:0000259" key="1">
    <source>
        <dbReference type="PROSITE" id="PS51918"/>
    </source>
</evidence>
<feature type="domain" description="Radical SAM core" evidence="1">
    <location>
        <begin position="14"/>
        <end position="265"/>
    </location>
</feature>
<dbReference type="PROSITE" id="PS51918">
    <property type="entry name" value="RADICAL_SAM"/>
    <property type="match status" value="1"/>
</dbReference>
<dbReference type="GO" id="GO:0003824">
    <property type="term" value="F:catalytic activity"/>
    <property type="evidence" value="ECO:0007669"/>
    <property type="project" value="InterPro"/>
</dbReference>
<dbReference type="InterPro" id="IPR006638">
    <property type="entry name" value="Elp3/MiaA/NifB-like_rSAM"/>
</dbReference>
<dbReference type="GO" id="GO:0006779">
    <property type="term" value="P:porphyrin-containing compound biosynthetic process"/>
    <property type="evidence" value="ECO:0007669"/>
    <property type="project" value="TreeGrafter"/>
</dbReference>
<dbReference type="EMBL" id="JAVFKY010000001">
    <property type="protein sequence ID" value="KAK5584002.1"/>
    <property type="molecule type" value="Genomic_DNA"/>
</dbReference>
<dbReference type="SMART" id="SM00729">
    <property type="entry name" value="Elp3"/>
    <property type="match status" value="1"/>
</dbReference>
<keyword evidence="3" id="KW-1185">Reference proteome</keyword>
<dbReference type="Pfam" id="PF04055">
    <property type="entry name" value="Radical_SAM"/>
    <property type="match status" value="1"/>
</dbReference>
<gene>
    <name evidence="2" type="ORF">RB653_005609</name>
</gene>
<name>A0AAN7Z189_9MYCE</name>
<dbReference type="Pfam" id="PF06969">
    <property type="entry name" value="HemN_C"/>
    <property type="match status" value="1"/>
</dbReference>
<dbReference type="SFLD" id="SFLDS00029">
    <property type="entry name" value="Radical_SAM"/>
    <property type="match status" value="1"/>
</dbReference>
<organism evidence="2 3">
    <name type="scientific">Dictyostelium firmibasis</name>
    <dbReference type="NCBI Taxonomy" id="79012"/>
    <lineage>
        <taxon>Eukaryota</taxon>
        <taxon>Amoebozoa</taxon>
        <taxon>Evosea</taxon>
        <taxon>Eumycetozoa</taxon>
        <taxon>Dictyostelia</taxon>
        <taxon>Dictyosteliales</taxon>
        <taxon>Dictyosteliaceae</taxon>
        <taxon>Dictyostelium</taxon>
    </lineage>
</organism>
<protein>
    <recommendedName>
        <fullName evidence="1">Radical SAM core domain-containing protein</fullName>
    </recommendedName>
</protein>
<dbReference type="AlphaFoldDB" id="A0AAN7Z189"/>
<dbReference type="PANTHER" id="PTHR13932">
    <property type="entry name" value="COPROPORPHYRINIGEN III OXIDASE"/>
    <property type="match status" value="1"/>
</dbReference>
<dbReference type="Proteomes" id="UP001344447">
    <property type="component" value="Unassembled WGS sequence"/>
</dbReference>